<keyword evidence="4 7" id="KW-0472">Membrane</keyword>
<feature type="transmembrane region" description="Helical" evidence="7">
    <location>
        <begin position="6"/>
        <end position="29"/>
    </location>
</feature>
<name>A0A6A6XTN3_9PLEO</name>
<evidence type="ECO:0000256" key="7">
    <source>
        <dbReference type="SAM" id="Phobius"/>
    </source>
</evidence>
<feature type="compositionally biased region" description="Pro residues" evidence="6">
    <location>
        <begin position="319"/>
        <end position="331"/>
    </location>
</feature>
<dbReference type="OrthoDB" id="3934549at2759"/>
<reference evidence="9" key="1">
    <citation type="journal article" date="2020" name="Stud. Mycol.">
        <title>101 Dothideomycetes genomes: a test case for predicting lifestyles and emergence of pathogens.</title>
        <authorList>
            <person name="Haridas S."/>
            <person name="Albert R."/>
            <person name="Binder M."/>
            <person name="Bloem J."/>
            <person name="Labutti K."/>
            <person name="Salamov A."/>
            <person name="Andreopoulos B."/>
            <person name="Baker S."/>
            <person name="Barry K."/>
            <person name="Bills G."/>
            <person name="Bluhm B."/>
            <person name="Cannon C."/>
            <person name="Castanera R."/>
            <person name="Culley D."/>
            <person name="Daum C."/>
            <person name="Ezra D."/>
            <person name="Gonzalez J."/>
            <person name="Henrissat B."/>
            <person name="Kuo A."/>
            <person name="Liang C."/>
            <person name="Lipzen A."/>
            <person name="Lutzoni F."/>
            <person name="Magnuson J."/>
            <person name="Mondo S."/>
            <person name="Nolan M."/>
            <person name="Ohm R."/>
            <person name="Pangilinan J."/>
            <person name="Park H.-J."/>
            <person name="Ramirez L."/>
            <person name="Alfaro M."/>
            <person name="Sun H."/>
            <person name="Tritt A."/>
            <person name="Yoshinaga Y."/>
            <person name="Zwiers L.-H."/>
            <person name="Turgeon B."/>
            <person name="Goodwin S."/>
            <person name="Spatafora J."/>
            <person name="Crous P."/>
            <person name="Grigoriev I."/>
        </authorList>
    </citation>
    <scope>NUCLEOTIDE SEQUENCE</scope>
    <source>
        <strain evidence="9">CBS 109.77</strain>
    </source>
</reference>
<dbReference type="AlphaFoldDB" id="A0A6A6XTN3"/>
<evidence type="ECO:0000259" key="8">
    <source>
        <dbReference type="Pfam" id="PF20684"/>
    </source>
</evidence>
<feature type="transmembrane region" description="Helical" evidence="7">
    <location>
        <begin position="213"/>
        <end position="238"/>
    </location>
</feature>
<evidence type="ECO:0000256" key="1">
    <source>
        <dbReference type="ARBA" id="ARBA00004141"/>
    </source>
</evidence>
<evidence type="ECO:0000256" key="6">
    <source>
        <dbReference type="SAM" id="MobiDB-lite"/>
    </source>
</evidence>
<dbReference type="Proteomes" id="UP000799757">
    <property type="component" value="Unassembled WGS sequence"/>
</dbReference>
<feature type="transmembrane region" description="Helical" evidence="7">
    <location>
        <begin position="85"/>
        <end position="110"/>
    </location>
</feature>
<feature type="region of interest" description="Disordered" evidence="6">
    <location>
        <begin position="291"/>
        <end position="331"/>
    </location>
</feature>
<comment type="subcellular location">
    <subcellularLocation>
        <location evidence="1">Membrane</location>
        <topology evidence="1">Multi-pass membrane protein</topology>
    </subcellularLocation>
</comment>
<evidence type="ECO:0000313" key="10">
    <source>
        <dbReference type="Proteomes" id="UP000799757"/>
    </source>
</evidence>
<evidence type="ECO:0000256" key="4">
    <source>
        <dbReference type="ARBA" id="ARBA00023136"/>
    </source>
</evidence>
<proteinExistence type="inferred from homology"/>
<organism evidence="9 10">
    <name type="scientific">Melanomma pulvis-pyrius CBS 109.77</name>
    <dbReference type="NCBI Taxonomy" id="1314802"/>
    <lineage>
        <taxon>Eukaryota</taxon>
        <taxon>Fungi</taxon>
        <taxon>Dikarya</taxon>
        <taxon>Ascomycota</taxon>
        <taxon>Pezizomycotina</taxon>
        <taxon>Dothideomycetes</taxon>
        <taxon>Pleosporomycetidae</taxon>
        <taxon>Pleosporales</taxon>
        <taxon>Melanommataceae</taxon>
        <taxon>Melanomma</taxon>
    </lineage>
</organism>
<evidence type="ECO:0000313" key="9">
    <source>
        <dbReference type="EMBL" id="KAF2799583.1"/>
    </source>
</evidence>
<feature type="domain" description="Rhodopsin" evidence="8">
    <location>
        <begin position="25"/>
        <end position="276"/>
    </location>
</feature>
<dbReference type="InterPro" id="IPR049326">
    <property type="entry name" value="Rhodopsin_dom_fungi"/>
</dbReference>
<sequence>MAVHGRLAVVVAFVLTSISTVVVALRFYSRYFLVGKLGSPDWVMLAALLATWSSAVINFYVVHFLNYSHVHDKDSFAEVVVGNLLFVWIYRINYIASLCLIKTSILLFYNYVASSHKSFHRIVRGMIAIVVVASFAMMIAGIFSCNPPSDAWSFDVFWNGFLGIHADQCYNPTLLWLFNAGFNLVTDTFIWILPIPFLLNLQSMPVRRRFELIGIFSIGIMAIVASSIRLWVIVLWLSDWQKQGENTANLMIWSQVEQHAGIISASIPFLRPLLRKAFSAARSERLSPSPAAKLIAPVPQRTPIIPSPSPTFGSTNSPFRPPRSPLVPISP</sequence>
<protein>
    <recommendedName>
        <fullName evidence="8">Rhodopsin domain-containing protein</fullName>
    </recommendedName>
</protein>
<dbReference type="EMBL" id="MU001762">
    <property type="protein sequence ID" value="KAF2799583.1"/>
    <property type="molecule type" value="Genomic_DNA"/>
</dbReference>
<keyword evidence="3 7" id="KW-1133">Transmembrane helix</keyword>
<feature type="non-terminal residue" evidence="9">
    <location>
        <position position="331"/>
    </location>
</feature>
<dbReference type="Pfam" id="PF20684">
    <property type="entry name" value="Fung_rhodopsin"/>
    <property type="match status" value="1"/>
</dbReference>
<dbReference type="PANTHER" id="PTHR33048:SF124">
    <property type="entry name" value="INTEGRAL MEMBRANE PROTEIN"/>
    <property type="match status" value="1"/>
</dbReference>
<dbReference type="InterPro" id="IPR052337">
    <property type="entry name" value="SAT4-like"/>
</dbReference>
<feature type="transmembrane region" description="Helical" evidence="7">
    <location>
        <begin position="41"/>
        <end position="65"/>
    </location>
</feature>
<accession>A0A6A6XTN3</accession>
<evidence type="ECO:0000256" key="5">
    <source>
        <dbReference type="ARBA" id="ARBA00038359"/>
    </source>
</evidence>
<dbReference type="GO" id="GO:0016020">
    <property type="term" value="C:membrane"/>
    <property type="evidence" value="ECO:0007669"/>
    <property type="project" value="UniProtKB-SubCell"/>
</dbReference>
<evidence type="ECO:0000256" key="2">
    <source>
        <dbReference type="ARBA" id="ARBA00022692"/>
    </source>
</evidence>
<keyword evidence="2 7" id="KW-0812">Transmembrane</keyword>
<comment type="similarity">
    <text evidence="5">Belongs to the SAT4 family.</text>
</comment>
<gene>
    <name evidence="9" type="ORF">K505DRAFT_195992</name>
</gene>
<feature type="transmembrane region" description="Helical" evidence="7">
    <location>
        <begin position="122"/>
        <end position="143"/>
    </location>
</feature>
<evidence type="ECO:0000256" key="3">
    <source>
        <dbReference type="ARBA" id="ARBA00022989"/>
    </source>
</evidence>
<dbReference type="PANTHER" id="PTHR33048">
    <property type="entry name" value="PTH11-LIKE INTEGRAL MEMBRANE PROTEIN (AFU_ORTHOLOGUE AFUA_5G11245)"/>
    <property type="match status" value="1"/>
</dbReference>
<keyword evidence="10" id="KW-1185">Reference proteome</keyword>
<feature type="transmembrane region" description="Helical" evidence="7">
    <location>
        <begin position="180"/>
        <end position="201"/>
    </location>
</feature>